<feature type="repeat" description="WD" evidence="3">
    <location>
        <begin position="790"/>
        <end position="822"/>
    </location>
</feature>
<dbReference type="EMBL" id="JBAFSM010000002">
    <property type="protein sequence ID" value="MEG3435914.1"/>
    <property type="molecule type" value="Genomic_DNA"/>
</dbReference>
<dbReference type="SMART" id="SM00320">
    <property type="entry name" value="WD40"/>
    <property type="match status" value="13"/>
</dbReference>
<feature type="repeat" description="WD" evidence="3">
    <location>
        <begin position="625"/>
        <end position="659"/>
    </location>
</feature>
<dbReference type="PROSITE" id="PS00678">
    <property type="entry name" value="WD_REPEATS_1"/>
    <property type="match status" value="2"/>
</dbReference>
<evidence type="ECO:0000256" key="2">
    <source>
        <dbReference type="ARBA" id="ARBA00022737"/>
    </source>
</evidence>
<feature type="repeat" description="WD" evidence="3">
    <location>
        <begin position="708"/>
        <end position="740"/>
    </location>
</feature>
<feature type="repeat" description="WD" evidence="3">
    <location>
        <begin position="995"/>
        <end position="1029"/>
    </location>
</feature>
<dbReference type="PROSITE" id="PS50294">
    <property type="entry name" value="WD_REPEATS_REGION"/>
    <property type="match status" value="10"/>
</dbReference>
<dbReference type="Pfam" id="PF00400">
    <property type="entry name" value="WD40"/>
    <property type="match status" value="11"/>
</dbReference>
<dbReference type="SUPFAM" id="SSF50978">
    <property type="entry name" value="WD40 repeat-like"/>
    <property type="match status" value="2"/>
</dbReference>
<accession>A0AAW9QTN8</accession>
<dbReference type="Gene3D" id="2.130.10.10">
    <property type="entry name" value="YVTN repeat-like/Quinoprotein amine dehydrogenase"/>
    <property type="match status" value="3"/>
</dbReference>
<dbReference type="InterPro" id="IPR015943">
    <property type="entry name" value="WD40/YVTN_repeat-like_dom_sf"/>
</dbReference>
<dbReference type="Gene3D" id="3.40.50.300">
    <property type="entry name" value="P-loop containing nucleotide triphosphate hydrolases"/>
    <property type="match status" value="1"/>
</dbReference>
<dbReference type="InterPro" id="IPR020472">
    <property type="entry name" value="WD40_PAC1"/>
</dbReference>
<dbReference type="CDD" id="cd00200">
    <property type="entry name" value="WD40"/>
    <property type="match status" value="1"/>
</dbReference>
<dbReference type="AlphaFoldDB" id="A0AAW9QTN8"/>
<dbReference type="PROSITE" id="PS50082">
    <property type="entry name" value="WD_REPEATS_2"/>
    <property type="match status" value="10"/>
</dbReference>
<dbReference type="PANTHER" id="PTHR44019:SF8">
    <property type="entry name" value="POC1 CENTRIOLAR PROTEIN HOMOLOG"/>
    <property type="match status" value="1"/>
</dbReference>
<dbReference type="RefSeq" id="WP_332863361.1">
    <property type="nucleotide sequence ID" value="NZ_JBAFSM010000002.1"/>
</dbReference>
<sequence>MNYQYRVGGSLAHNHPTYVERKADRDLLNALKDGKFCYVFNCRQMGKSSSRVRVTHALQEMGMACASVDITSIGSDDNLSKWYNGVITRLFLGFNLTGKINIKTWLKDRENLSPVQRLGQFIEEVLLVYVSGRIFIFIDEIDKILSLKFSLDDFFSLIRYCYNQRAENSDYERITFALFGVATPSDLIREKTQTSFNIGEAIELTGFTLDEVKPLENGFQDKVNEPRKIIGDILDWTGGQPFLTQKICQLILDTDSIDPDVESIIRENIIHNWESKDEPVHFRTIADRLLRNERKAGRLLGIYQRILENGSIEYDDSPEQSELRLTGLVVKKDGRLFVYNPIYRAIFNPEWVKRELDKLRPYSKAIEAWKESNYTDESTLLRGQTLQNALDWSRGKSLSDLDYQFLTASQNLDKREAEIHLETERKANKILAIANRKAKRRIQIGSAVLLVSILGASLALFQVQQAWDKVEEARTGIRLQRDGDTALRQFQVESIESLVSALQAGIELQNIVRDGREFVEYPATSPMIALQQILDNIQEKNQLEGHQGTIYSVSISPDGKTIATASEDGTVKLWDRQGKLINTLKSHQGAVYSVAFSPDGERIATASEDKTARIQDLQGRILATLPGHERSVYSVNFSPDGRTLVTTSRDGTAKLWNLQGKLLHTFRGHQKSVDDASFSPDGRTIATASRDGTIKVWDLAGKLLWSLGRENIDAFYSVSFSPDGKLIAGANKDKTVKIWDNNGKLQASLVGHQDYINNVTFSPTGKFIATASSDGTAKLWSPRGKELATLRGHQESIFDVAIAQDGKRVVTGSSDRTARIWDTGNLETNSHNNTDNSAVGIDPIGSTVAIATKDGQISLLDSRGKTLHSFPSEMSSIYSLAFSPDGRAIAAVGRKGKVKIWNRQGKSRTEFLASPVPLYSVAFTPDSRQLVTGSSDGRVQRWDWQSDPPRSIDSFRADTNIIYDIALSPDGKKIASASRGTVKIRDTADNSVQALTRDSFPIYGVSFSPDGRQIATISRDGTARNWDTRGNLLAEYKIAGDIVFAIAFRPDGREISIVSRDGRVITWPVESPDHYLEKLLVRGCVWLKDYLATHPDEWEKVRDCQSFPKNRPRENGGK</sequence>
<dbReference type="InterPro" id="IPR050505">
    <property type="entry name" value="WDR55/POC1"/>
</dbReference>
<proteinExistence type="predicted"/>
<evidence type="ECO:0000313" key="4">
    <source>
        <dbReference type="EMBL" id="MEG3435914.1"/>
    </source>
</evidence>
<feature type="repeat" description="WD" evidence="3">
    <location>
        <begin position="584"/>
        <end position="618"/>
    </location>
</feature>
<comment type="caution">
    <text evidence="4">The sequence shown here is derived from an EMBL/GenBank/DDBJ whole genome shotgun (WGS) entry which is preliminary data.</text>
</comment>
<gene>
    <name evidence="4" type="ORF">V0288_02180</name>
</gene>
<keyword evidence="5" id="KW-1185">Reference proteome</keyword>
<dbReference type="SUPFAM" id="SSF52540">
    <property type="entry name" value="P-loop containing nucleoside triphosphate hydrolases"/>
    <property type="match status" value="1"/>
</dbReference>
<feature type="repeat" description="WD" evidence="3">
    <location>
        <begin position="666"/>
        <end position="699"/>
    </location>
</feature>
<organism evidence="4 5">
    <name type="scientific">Pannus brasiliensis CCIBt3594</name>
    <dbReference type="NCBI Taxonomy" id="1427578"/>
    <lineage>
        <taxon>Bacteria</taxon>
        <taxon>Bacillati</taxon>
        <taxon>Cyanobacteriota</taxon>
        <taxon>Cyanophyceae</taxon>
        <taxon>Oscillatoriophycideae</taxon>
        <taxon>Chroococcales</taxon>
        <taxon>Microcystaceae</taxon>
        <taxon>Pannus</taxon>
    </lineage>
</organism>
<protein>
    <submittedName>
        <fullName evidence="4">AAA-like domain-containing protein</fullName>
    </submittedName>
</protein>
<dbReference type="InterPro" id="IPR027417">
    <property type="entry name" value="P-loop_NTPase"/>
</dbReference>
<dbReference type="InterPro" id="IPR001680">
    <property type="entry name" value="WD40_rpt"/>
</dbReference>
<dbReference type="Proteomes" id="UP001328733">
    <property type="component" value="Unassembled WGS sequence"/>
</dbReference>
<dbReference type="Pfam" id="PF14516">
    <property type="entry name" value="AAA_35"/>
    <property type="match status" value="1"/>
</dbReference>
<dbReference type="PANTHER" id="PTHR44019">
    <property type="entry name" value="WD REPEAT-CONTAINING PROTEIN 55"/>
    <property type="match status" value="1"/>
</dbReference>
<reference evidence="4 5" key="1">
    <citation type="submission" date="2024-01" db="EMBL/GenBank/DDBJ databases">
        <title>Genomic insights into the taxonomy and metabolism of the cyanobacterium Pannus brasiliensis CCIBt3594.</title>
        <authorList>
            <person name="Machado M."/>
            <person name="Botero N.B."/>
            <person name="Andreote A.P.D."/>
            <person name="Feitosa A.M.T."/>
            <person name="Popin R."/>
            <person name="Sivonen K."/>
            <person name="Fiore M.F."/>
        </authorList>
    </citation>
    <scope>NUCLEOTIDE SEQUENCE [LARGE SCALE GENOMIC DNA]</scope>
    <source>
        <strain evidence="4 5">CCIBt3594</strain>
    </source>
</reference>
<evidence type="ECO:0000313" key="5">
    <source>
        <dbReference type="Proteomes" id="UP001328733"/>
    </source>
</evidence>
<evidence type="ECO:0000256" key="3">
    <source>
        <dbReference type="PROSITE-ProRule" id="PRU00221"/>
    </source>
</evidence>
<dbReference type="InterPro" id="IPR036322">
    <property type="entry name" value="WD40_repeat_dom_sf"/>
</dbReference>
<feature type="repeat" description="WD" evidence="3">
    <location>
        <begin position="749"/>
        <end position="781"/>
    </location>
</feature>
<keyword evidence="2" id="KW-0677">Repeat</keyword>
<evidence type="ECO:0000256" key="1">
    <source>
        <dbReference type="ARBA" id="ARBA00022574"/>
    </source>
</evidence>
<keyword evidence="1 3" id="KW-0853">WD repeat</keyword>
<feature type="repeat" description="WD" evidence="3">
    <location>
        <begin position="911"/>
        <end position="943"/>
    </location>
</feature>
<dbReference type="InterPro" id="IPR019775">
    <property type="entry name" value="WD40_repeat_CS"/>
</dbReference>
<name>A0AAW9QTN8_9CHRO</name>
<dbReference type="PRINTS" id="PR00320">
    <property type="entry name" value="GPROTEINBRPT"/>
</dbReference>
<feature type="repeat" description="WD" evidence="3">
    <location>
        <begin position="870"/>
        <end position="902"/>
    </location>
</feature>
<feature type="repeat" description="WD" evidence="3">
    <location>
        <begin position="543"/>
        <end position="575"/>
    </location>
</feature>